<gene>
    <name evidence="3" type="ORF">EI71_01337</name>
</gene>
<comment type="caution">
    <text evidence="3">The sequence shown here is derived from an EMBL/GenBank/DDBJ whole genome shotgun (WGS) entry which is preliminary data.</text>
</comment>
<keyword evidence="2" id="KW-0472">Membrane</keyword>
<dbReference type="InParanoid" id="A0A397RT55"/>
<evidence type="ECO:0000256" key="1">
    <source>
        <dbReference type="SAM" id="MobiDB-lite"/>
    </source>
</evidence>
<accession>A0A397RT55</accession>
<dbReference type="RefSeq" id="WP_119016466.1">
    <property type="nucleotide sequence ID" value="NZ_QXEV01000015.1"/>
</dbReference>
<sequence>MEDNKEKDLEEESVEETTQIPEMAQRQMENYIYLKEMDRKTKEETHRENMKDLNYRRWYYQDKIQKHMDMIPREYYYQAEYEEMETLSEKYIKKIDSLEDEKDMEALLKEFRRKTGKKLDANKIISILLIIFFTAFIGLIIYLFNQ</sequence>
<feature type="region of interest" description="Disordered" evidence="1">
    <location>
        <begin position="1"/>
        <end position="25"/>
    </location>
</feature>
<evidence type="ECO:0000313" key="4">
    <source>
        <dbReference type="Proteomes" id="UP000266506"/>
    </source>
</evidence>
<dbReference type="AlphaFoldDB" id="A0A397RT55"/>
<organism evidence="3 4">
    <name type="scientific">Anaeroplasma bactoclasticum</name>
    <dbReference type="NCBI Taxonomy" id="2088"/>
    <lineage>
        <taxon>Bacteria</taxon>
        <taxon>Bacillati</taxon>
        <taxon>Mycoplasmatota</taxon>
        <taxon>Mollicutes</taxon>
        <taxon>Anaeroplasmatales</taxon>
        <taxon>Anaeroplasmataceae</taxon>
        <taxon>Anaeroplasma</taxon>
    </lineage>
</organism>
<evidence type="ECO:0000313" key="3">
    <source>
        <dbReference type="EMBL" id="RIA75599.1"/>
    </source>
</evidence>
<feature type="transmembrane region" description="Helical" evidence="2">
    <location>
        <begin position="124"/>
        <end position="144"/>
    </location>
</feature>
<name>A0A397RT55_9MOLU</name>
<evidence type="ECO:0000256" key="2">
    <source>
        <dbReference type="SAM" id="Phobius"/>
    </source>
</evidence>
<dbReference type="EMBL" id="QXEV01000015">
    <property type="protein sequence ID" value="RIA75599.1"/>
    <property type="molecule type" value="Genomic_DNA"/>
</dbReference>
<proteinExistence type="predicted"/>
<keyword evidence="2" id="KW-0812">Transmembrane</keyword>
<keyword evidence="2" id="KW-1133">Transmembrane helix</keyword>
<keyword evidence="4" id="KW-1185">Reference proteome</keyword>
<reference evidence="3 4" key="1">
    <citation type="submission" date="2018-08" db="EMBL/GenBank/DDBJ databases">
        <title>Genomic Encyclopedia of Archaeal and Bacterial Type Strains, Phase II (KMG-II): from individual species to whole genera.</title>
        <authorList>
            <person name="Goeker M."/>
        </authorList>
    </citation>
    <scope>NUCLEOTIDE SEQUENCE [LARGE SCALE GENOMIC DNA]</scope>
    <source>
        <strain evidence="3 4">ATCC 27112</strain>
    </source>
</reference>
<protein>
    <submittedName>
        <fullName evidence="3">Uncharacterized protein</fullName>
    </submittedName>
</protein>
<dbReference type="Proteomes" id="UP000266506">
    <property type="component" value="Unassembled WGS sequence"/>
</dbReference>